<keyword evidence="3" id="KW-0813">Transport</keyword>
<accession>A0A9W6J4M4</accession>
<name>A0A9W6J4M4_9HYPH</name>
<keyword evidence="7" id="KW-1185">Reference proteome</keyword>
<protein>
    <submittedName>
        <fullName evidence="6">ABC transporter substrate-binding protein</fullName>
    </submittedName>
</protein>
<dbReference type="SUPFAM" id="SSF53822">
    <property type="entry name" value="Periplasmic binding protein-like I"/>
    <property type="match status" value="1"/>
</dbReference>
<reference evidence="6" key="2">
    <citation type="submission" date="2023-01" db="EMBL/GenBank/DDBJ databases">
        <authorList>
            <person name="Sun Q."/>
            <person name="Evtushenko L."/>
        </authorList>
    </citation>
    <scope>NUCLEOTIDE SEQUENCE</scope>
    <source>
        <strain evidence="6">VKM B-2347</strain>
    </source>
</reference>
<dbReference type="AlphaFoldDB" id="A0A9W6J4M4"/>
<dbReference type="GO" id="GO:0006865">
    <property type="term" value="P:amino acid transport"/>
    <property type="evidence" value="ECO:0007669"/>
    <property type="project" value="UniProtKB-KW"/>
</dbReference>
<evidence type="ECO:0000256" key="4">
    <source>
        <dbReference type="SAM" id="SignalP"/>
    </source>
</evidence>
<sequence>MLDDRSIRRSDGCVVKLSALCVAVVAAWLALPAAAQEPPAPGPQVPGPAAKNAPAPMDFPFAVLRQFPENPPWWNNIVTVPPDDDGIAGANLGIVDNSTTGSFLKQNFRMAAQELVPFGEDPMPAFNRILESGAKFILLAVPADALLKMADAAKDKDVILFNAAATDDRLRGADCRADVLHTAPSRAMLTDALAQYLVTKRWAKWLLLTGREADDRLYAEAVKRSAKKFGAKIVDERTWNFGPDARESGNDDISIFTQGVSYDVIVIADERGEFGPLIGYRSWDPRPTAGTAGLTPTTWSVTVTGWGAEQIQNRFFRQSKRGMRPLDFQMWLAMRTIGESAARIRSNDPKKLREFIFGPKFELAGFKGGSFSYRPWDNQLRQPIVLTSAEALVAASPQEGFLHQTNPLDTIGFDKPESQCHFPTP</sequence>
<evidence type="ECO:0000256" key="3">
    <source>
        <dbReference type="ARBA" id="ARBA00022970"/>
    </source>
</evidence>
<dbReference type="Proteomes" id="UP001143372">
    <property type="component" value="Unassembled WGS sequence"/>
</dbReference>
<comment type="caution">
    <text evidence="6">The sequence shown here is derived from an EMBL/GenBank/DDBJ whole genome shotgun (WGS) entry which is preliminary data.</text>
</comment>
<dbReference type="EMBL" id="BSFI01000020">
    <property type="protein sequence ID" value="GLK69140.1"/>
    <property type="molecule type" value="Genomic_DNA"/>
</dbReference>
<keyword evidence="2 4" id="KW-0732">Signal</keyword>
<dbReference type="InterPro" id="IPR028082">
    <property type="entry name" value="Peripla_BP_I"/>
</dbReference>
<organism evidence="6 7">
    <name type="scientific">Hansschlegelia plantiphila</name>
    <dbReference type="NCBI Taxonomy" id="374655"/>
    <lineage>
        <taxon>Bacteria</taxon>
        <taxon>Pseudomonadati</taxon>
        <taxon>Pseudomonadota</taxon>
        <taxon>Alphaproteobacteria</taxon>
        <taxon>Hyphomicrobiales</taxon>
        <taxon>Methylopilaceae</taxon>
        <taxon>Hansschlegelia</taxon>
    </lineage>
</organism>
<evidence type="ECO:0000259" key="5">
    <source>
        <dbReference type="Pfam" id="PF13458"/>
    </source>
</evidence>
<dbReference type="InterPro" id="IPR028081">
    <property type="entry name" value="Leu-bd"/>
</dbReference>
<evidence type="ECO:0000313" key="7">
    <source>
        <dbReference type="Proteomes" id="UP001143372"/>
    </source>
</evidence>
<dbReference type="CDD" id="cd06268">
    <property type="entry name" value="PBP1_ABC_transporter_LIVBP-like"/>
    <property type="match status" value="1"/>
</dbReference>
<feature type="signal peptide" evidence="4">
    <location>
        <begin position="1"/>
        <end position="35"/>
    </location>
</feature>
<dbReference type="InterPro" id="IPR022478">
    <property type="entry name" value="ABC_transptr_sub-bd_PQQ"/>
</dbReference>
<dbReference type="Gene3D" id="3.40.50.2300">
    <property type="match status" value="2"/>
</dbReference>
<dbReference type="InterPro" id="IPR051010">
    <property type="entry name" value="BCAA_transport"/>
</dbReference>
<comment type="similarity">
    <text evidence="1">Belongs to the leucine-binding protein family.</text>
</comment>
<evidence type="ECO:0000313" key="6">
    <source>
        <dbReference type="EMBL" id="GLK69140.1"/>
    </source>
</evidence>
<dbReference type="NCBIfam" id="TIGR03863">
    <property type="entry name" value="PQQ_ABC_bind"/>
    <property type="match status" value="1"/>
</dbReference>
<dbReference type="Pfam" id="PF13458">
    <property type="entry name" value="Peripla_BP_6"/>
    <property type="match status" value="1"/>
</dbReference>
<dbReference type="PANTHER" id="PTHR30483">
    <property type="entry name" value="LEUCINE-SPECIFIC-BINDING PROTEIN"/>
    <property type="match status" value="1"/>
</dbReference>
<reference evidence="6" key="1">
    <citation type="journal article" date="2014" name="Int. J. Syst. Evol. Microbiol.">
        <title>Complete genome sequence of Corynebacterium casei LMG S-19264T (=DSM 44701T), isolated from a smear-ripened cheese.</title>
        <authorList>
            <consortium name="US DOE Joint Genome Institute (JGI-PGF)"/>
            <person name="Walter F."/>
            <person name="Albersmeier A."/>
            <person name="Kalinowski J."/>
            <person name="Ruckert C."/>
        </authorList>
    </citation>
    <scope>NUCLEOTIDE SEQUENCE</scope>
    <source>
        <strain evidence="6">VKM B-2347</strain>
    </source>
</reference>
<feature type="chain" id="PRO_5040844360" evidence="4">
    <location>
        <begin position="36"/>
        <end position="425"/>
    </location>
</feature>
<evidence type="ECO:0000256" key="2">
    <source>
        <dbReference type="ARBA" id="ARBA00022729"/>
    </source>
</evidence>
<keyword evidence="3" id="KW-0029">Amino-acid transport</keyword>
<gene>
    <name evidence="6" type="ORF">GCM10008179_27780</name>
</gene>
<feature type="domain" description="Leucine-binding protein" evidence="5">
    <location>
        <begin position="127"/>
        <end position="242"/>
    </location>
</feature>
<dbReference type="PANTHER" id="PTHR30483:SF6">
    <property type="entry name" value="PERIPLASMIC BINDING PROTEIN OF ABC TRANSPORTER FOR NATURAL AMINO ACIDS"/>
    <property type="match status" value="1"/>
</dbReference>
<proteinExistence type="inferred from homology"/>
<evidence type="ECO:0000256" key="1">
    <source>
        <dbReference type="ARBA" id="ARBA00010062"/>
    </source>
</evidence>